<dbReference type="InterPro" id="IPR050679">
    <property type="entry name" value="Bact_HTH_transcr_reg"/>
</dbReference>
<dbReference type="CDD" id="cd07377">
    <property type="entry name" value="WHTH_GntR"/>
    <property type="match status" value="2"/>
</dbReference>
<evidence type="ECO:0000313" key="5">
    <source>
        <dbReference type="EMBL" id="GEL27106.1"/>
    </source>
</evidence>
<feature type="domain" description="HTH gntR-type" evidence="4">
    <location>
        <begin position="95"/>
        <end position="163"/>
    </location>
</feature>
<evidence type="ECO:0000256" key="1">
    <source>
        <dbReference type="ARBA" id="ARBA00023015"/>
    </source>
</evidence>
<dbReference type="PANTHER" id="PTHR44846:SF1">
    <property type="entry name" value="MANNOSYL-D-GLYCERATE TRANSPORT_METABOLISM SYSTEM REPRESSOR MNGR-RELATED"/>
    <property type="match status" value="1"/>
</dbReference>
<dbReference type="Gene3D" id="1.10.10.10">
    <property type="entry name" value="Winged helix-like DNA-binding domain superfamily/Winged helix DNA-binding domain"/>
    <property type="match status" value="2"/>
</dbReference>
<dbReference type="GO" id="GO:0045892">
    <property type="term" value="P:negative regulation of DNA-templated transcription"/>
    <property type="evidence" value="ECO:0007669"/>
    <property type="project" value="TreeGrafter"/>
</dbReference>
<dbReference type="Proteomes" id="UP000321685">
    <property type="component" value="Unassembled WGS sequence"/>
</dbReference>
<dbReference type="AlphaFoldDB" id="A0A511DQI0"/>
<dbReference type="SMART" id="SM00345">
    <property type="entry name" value="HTH_GNTR"/>
    <property type="match status" value="2"/>
</dbReference>
<accession>A0A511DQI0</accession>
<dbReference type="InterPro" id="IPR036390">
    <property type="entry name" value="WH_DNA-bd_sf"/>
</dbReference>
<reference evidence="5 6" key="1">
    <citation type="submission" date="2019-07" db="EMBL/GenBank/DDBJ databases">
        <title>Whole genome shotgun sequence of Pseudonocardia sulfidoxydans NBRC 16205.</title>
        <authorList>
            <person name="Hosoyama A."/>
            <person name="Uohara A."/>
            <person name="Ohji S."/>
            <person name="Ichikawa N."/>
        </authorList>
    </citation>
    <scope>NUCLEOTIDE SEQUENCE [LARGE SCALE GENOMIC DNA]</scope>
    <source>
        <strain evidence="5 6">NBRC 16205</strain>
    </source>
</reference>
<proteinExistence type="predicted"/>
<feature type="domain" description="HTH gntR-type" evidence="4">
    <location>
        <begin position="21"/>
        <end position="89"/>
    </location>
</feature>
<dbReference type="EMBL" id="BJVJ01000150">
    <property type="protein sequence ID" value="GEL27106.1"/>
    <property type="molecule type" value="Genomic_DNA"/>
</dbReference>
<sequence length="163" mass="17574">MGLAFELVIAFDRSSLDVAARGTYRKIADELRRSIENDELRPGEMLPSELALCERHQVARGTVRAALALLVDEGRIEVVPGQGRRVVGTSSPAPTTAYERIAAALAQRIDGGEFGVDDLLPSEAALVAEYGVSRNTVRKAYQRLVDEGVVVVRQGAGAFRAPQ</sequence>
<gene>
    <name evidence="5" type="ORF">PSU4_60600</name>
</gene>
<dbReference type="InterPro" id="IPR036388">
    <property type="entry name" value="WH-like_DNA-bd_sf"/>
</dbReference>
<name>A0A511DQI0_9PSEU</name>
<keyword evidence="3" id="KW-0804">Transcription</keyword>
<comment type="caution">
    <text evidence="5">The sequence shown here is derived from an EMBL/GenBank/DDBJ whole genome shotgun (WGS) entry which is preliminary data.</text>
</comment>
<keyword evidence="1" id="KW-0805">Transcription regulation</keyword>
<dbReference type="InterPro" id="IPR000524">
    <property type="entry name" value="Tscrpt_reg_HTH_GntR"/>
</dbReference>
<organism evidence="5 6">
    <name type="scientific">Pseudonocardia sulfidoxydans NBRC 16205</name>
    <dbReference type="NCBI Taxonomy" id="1223511"/>
    <lineage>
        <taxon>Bacteria</taxon>
        <taxon>Bacillati</taxon>
        <taxon>Actinomycetota</taxon>
        <taxon>Actinomycetes</taxon>
        <taxon>Pseudonocardiales</taxon>
        <taxon>Pseudonocardiaceae</taxon>
        <taxon>Pseudonocardia</taxon>
    </lineage>
</organism>
<protein>
    <recommendedName>
        <fullName evidence="4">HTH gntR-type domain-containing protein</fullName>
    </recommendedName>
</protein>
<dbReference type="SUPFAM" id="SSF46785">
    <property type="entry name" value="Winged helix' DNA-binding domain"/>
    <property type="match status" value="2"/>
</dbReference>
<evidence type="ECO:0000256" key="2">
    <source>
        <dbReference type="ARBA" id="ARBA00023125"/>
    </source>
</evidence>
<dbReference type="PROSITE" id="PS50949">
    <property type="entry name" value="HTH_GNTR"/>
    <property type="match status" value="2"/>
</dbReference>
<dbReference type="PANTHER" id="PTHR44846">
    <property type="entry name" value="MANNOSYL-D-GLYCERATE TRANSPORT/METABOLISM SYSTEM REPRESSOR MNGR-RELATED"/>
    <property type="match status" value="1"/>
</dbReference>
<dbReference type="PRINTS" id="PR00035">
    <property type="entry name" value="HTHGNTR"/>
</dbReference>
<keyword evidence="2" id="KW-0238">DNA-binding</keyword>
<evidence type="ECO:0000256" key="3">
    <source>
        <dbReference type="ARBA" id="ARBA00023163"/>
    </source>
</evidence>
<dbReference type="GO" id="GO:0003677">
    <property type="term" value="F:DNA binding"/>
    <property type="evidence" value="ECO:0007669"/>
    <property type="project" value="UniProtKB-KW"/>
</dbReference>
<evidence type="ECO:0000313" key="6">
    <source>
        <dbReference type="Proteomes" id="UP000321685"/>
    </source>
</evidence>
<evidence type="ECO:0000259" key="4">
    <source>
        <dbReference type="PROSITE" id="PS50949"/>
    </source>
</evidence>
<dbReference type="Pfam" id="PF00392">
    <property type="entry name" value="GntR"/>
    <property type="match status" value="2"/>
</dbReference>
<keyword evidence="6" id="KW-1185">Reference proteome</keyword>
<dbReference type="GO" id="GO:0003700">
    <property type="term" value="F:DNA-binding transcription factor activity"/>
    <property type="evidence" value="ECO:0007669"/>
    <property type="project" value="InterPro"/>
</dbReference>